<keyword evidence="2" id="KW-1185">Reference proteome</keyword>
<organism evidence="1 2">
    <name type="scientific">Endozoicomonas lisbonensis</name>
    <dbReference type="NCBI Taxonomy" id="3120522"/>
    <lineage>
        <taxon>Bacteria</taxon>
        <taxon>Pseudomonadati</taxon>
        <taxon>Pseudomonadota</taxon>
        <taxon>Gammaproteobacteria</taxon>
        <taxon>Oceanospirillales</taxon>
        <taxon>Endozoicomonadaceae</taxon>
        <taxon>Endozoicomonas</taxon>
    </lineage>
</organism>
<proteinExistence type="predicted"/>
<protein>
    <recommendedName>
        <fullName evidence="3">Resolvase HTH domain-containing protein</fullName>
    </recommendedName>
</protein>
<accession>A0ABV2SNJ5</accession>
<dbReference type="Proteomes" id="UP001549366">
    <property type="component" value="Unassembled WGS sequence"/>
</dbReference>
<sequence>MLIDGNDLTDFFESRVEQGISLGELDIEASLLKIIFQWGATPQPHKANKVQFAFEQVVQCNVHQLPAAEEPYRNERFCPEDVETEDSDSTESDSLTVRAYQLSLQGLSQREIAKALEISQSSVYRALKKAELS</sequence>
<evidence type="ECO:0008006" key="3">
    <source>
        <dbReference type="Google" id="ProtNLM"/>
    </source>
</evidence>
<evidence type="ECO:0000313" key="1">
    <source>
        <dbReference type="EMBL" id="MET4759342.1"/>
    </source>
</evidence>
<reference evidence="1 2" key="1">
    <citation type="submission" date="2024-06" db="EMBL/GenBank/DDBJ databases">
        <title>Genomic Encyclopedia of Type Strains, Phase V (KMG-V): Genome sequencing to study the core and pangenomes of soil and plant-associated prokaryotes.</title>
        <authorList>
            <person name="Whitman W."/>
        </authorList>
    </citation>
    <scope>NUCLEOTIDE SEQUENCE [LARGE SCALE GENOMIC DNA]</scope>
    <source>
        <strain evidence="1 2">NE40</strain>
    </source>
</reference>
<dbReference type="Gene3D" id="1.10.10.60">
    <property type="entry name" value="Homeodomain-like"/>
    <property type="match status" value="1"/>
</dbReference>
<dbReference type="EMBL" id="JBEWTB010000002">
    <property type="protein sequence ID" value="MET4759342.1"/>
    <property type="molecule type" value="Genomic_DNA"/>
</dbReference>
<evidence type="ECO:0000313" key="2">
    <source>
        <dbReference type="Proteomes" id="UP001549366"/>
    </source>
</evidence>
<comment type="caution">
    <text evidence="1">The sequence shown here is derived from an EMBL/GenBank/DDBJ whole genome shotgun (WGS) entry which is preliminary data.</text>
</comment>
<gene>
    <name evidence="1" type="ORF">V5J35_004534</name>
</gene>
<dbReference type="Pfam" id="PF13384">
    <property type="entry name" value="HTH_23"/>
    <property type="match status" value="1"/>
</dbReference>
<name>A0ABV2SNJ5_9GAMM</name>
<dbReference type="RefSeq" id="WP_354016511.1">
    <property type="nucleotide sequence ID" value="NZ_JBEWTB010000002.1"/>
</dbReference>